<feature type="region of interest" description="Disordered" evidence="2">
    <location>
        <begin position="192"/>
        <end position="226"/>
    </location>
</feature>
<evidence type="ECO:0000313" key="3">
    <source>
        <dbReference type="EMBL" id="OAE29707.1"/>
    </source>
</evidence>
<feature type="region of interest" description="Disordered" evidence="2">
    <location>
        <begin position="77"/>
        <end position="160"/>
    </location>
</feature>
<protein>
    <submittedName>
        <fullName evidence="3">Uncharacterized protein</fullName>
    </submittedName>
</protein>
<reference evidence="3" key="1">
    <citation type="submission" date="2016-03" db="EMBL/GenBank/DDBJ databases">
        <title>Mechanisms controlling the formation of the plant cell surface in tip-growing cells are functionally conserved among land plants.</title>
        <authorList>
            <person name="Honkanen S."/>
            <person name="Jones V.A."/>
            <person name="Morieri G."/>
            <person name="Champion C."/>
            <person name="Hetherington A.J."/>
            <person name="Kelly S."/>
            <person name="Saint-Marcoux D."/>
            <person name="Proust H."/>
            <person name="Prescott H."/>
            <person name="Dolan L."/>
        </authorList>
    </citation>
    <scope>NUCLEOTIDE SEQUENCE [LARGE SCALE GENOMIC DNA]</scope>
    <source>
        <tissue evidence="3">Whole gametophyte</tissue>
    </source>
</reference>
<evidence type="ECO:0000256" key="2">
    <source>
        <dbReference type="SAM" id="MobiDB-lite"/>
    </source>
</evidence>
<feature type="compositionally biased region" description="Polar residues" evidence="2">
    <location>
        <begin position="198"/>
        <end position="209"/>
    </location>
</feature>
<feature type="compositionally biased region" description="Basic and acidic residues" evidence="2">
    <location>
        <begin position="141"/>
        <end position="160"/>
    </location>
</feature>
<sequence>MSLRTQEACATHAFVTGYDRKRSRGRQDSQPRKKRRIDESAVAEERLQRTALIAMRSHDFWVWSKMKARRLILEEDTSPESRRTARKECPSQEARPAEKAAREKEESIKKKPYPVEDRSTSVEQLQASRRDKGKTILTEDVPLRPRDVPVESTRTEEPRDQVAEVLTVSSDTKEEPVALEEVAAKAVEDLAAAKSGPQKVTSPRTSTDTVILEKGEEPSTEETQSSALGAADVLSVQPMEAKYEAFQRKLSEEVEKRRKAEQVIDNLPEDVERAKCASVDLLKRLEACRTAYDAKSLKIDELQAAAEEKKREYQSELAVRAKKLSEYEATRIANLELIEKLETQSGELRTQRSQAEEQLCEVEAKLAEAEGKNRQFSEETREALTARVERCLRGYVLWQIESHNRLWLRKIEHCAAKLIARSGRRHCQLSKKLESYLTTSRHAVANLEVELVNVLKRLGLERRLEGAATVDSGGVGPVRCSHHSK</sequence>
<dbReference type="EMBL" id="LVLJ01001430">
    <property type="protein sequence ID" value="OAE29707.1"/>
    <property type="molecule type" value="Genomic_DNA"/>
</dbReference>
<name>A0A176W9E9_MARPO</name>
<keyword evidence="1" id="KW-0175">Coiled coil</keyword>
<feature type="compositionally biased region" description="Basic and acidic residues" evidence="2">
    <location>
        <begin position="79"/>
        <end position="120"/>
    </location>
</feature>
<evidence type="ECO:0000313" key="4">
    <source>
        <dbReference type="Proteomes" id="UP000077202"/>
    </source>
</evidence>
<keyword evidence="4" id="KW-1185">Reference proteome</keyword>
<feature type="coiled-coil region" evidence="1">
    <location>
        <begin position="292"/>
        <end position="358"/>
    </location>
</feature>
<dbReference type="Proteomes" id="UP000077202">
    <property type="component" value="Unassembled WGS sequence"/>
</dbReference>
<gene>
    <name evidence="3" type="ORF">AXG93_3884s1000</name>
</gene>
<feature type="region of interest" description="Disordered" evidence="2">
    <location>
        <begin position="19"/>
        <end position="40"/>
    </location>
</feature>
<dbReference type="AlphaFoldDB" id="A0A176W9E9"/>
<organism evidence="3 4">
    <name type="scientific">Marchantia polymorpha subsp. ruderalis</name>
    <dbReference type="NCBI Taxonomy" id="1480154"/>
    <lineage>
        <taxon>Eukaryota</taxon>
        <taxon>Viridiplantae</taxon>
        <taxon>Streptophyta</taxon>
        <taxon>Embryophyta</taxon>
        <taxon>Marchantiophyta</taxon>
        <taxon>Marchantiopsida</taxon>
        <taxon>Marchantiidae</taxon>
        <taxon>Marchantiales</taxon>
        <taxon>Marchantiaceae</taxon>
        <taxon>Marchantia</taxon>
    </lineage>
</organism>
<comment type="caution">
    <text evidence="3">The sequence shown here is derived from an EMBL/GenBank/DDBJ whole genome shotgun (WGS) entry which is preliminary data.</text>
</comment>
<feature type="compositionally biased region" description="Basic and acidic residues" evidence="2">
    <location>
        <begin position="25"/>
        <end position="40"/>
    </location>
</feature>
<evidence type="ECO:0000256" key="1">
    <source>
        <dbReference type="SAM" id="Coils"/>
    </source>
</evidence>
<proteinExistence type="predicted"/>
<accession>A0A176W9E9</accession>